<evidence type="ECO:0000313" key="15">
    <source>
        <dbReference type="Proteomes" id="UP000737402"/>
    </source>
</evidence>
<reference evidence="14 15" key="1">
    <citation type="submission" date="2021-01" db="EMBL/GenBank/DDBJ databases">
        <title>Genomic Encyclopedia of Type Strains, Phase IV (KMG-IV): sequencing the most valuable type-strain genomes for metagenomic binning, comparative biology and taxonomic classification.</title>
        <authorList>
            <person name="Goeker M."/>
        </authorList>
    </citation>
    <scope>NUCLEOTIDE SEQUENCE [LARGE SCALE GENOMIC DNA]</scope>
    <source>
        <strain evidence="14 15">DSM 25879</strain>
    </source>
</reference>
<comment type="similarity">
    <text evidence="2">Belongs to the ABC-4 integral membrane protein family. HrtB subfamily.</text>
</comment>
<dbReference type="InterPro" id="IPR003838">
    <property type="entry name" value="ABC3_permease_C"/>
</dbReference>
<dbReference type="Pfam" id="PF02687">
    <property type="entry name" value="FtsX"/>
    <property type="match status" value="1"/>
</dbReference>
<feature type="transmembrane region" description="Helical" evidence="11">
    <location>
        <begin position="16"/>
        <end position="38"/>
    </location>
</feature>
<evidence type="ECO:0000256" key="4">
    <source>
        <dbReference type="ARBA" id="ARBA00016962"/>
    </source>
</evidence>
<evidence type="ECO:0000256" key="2">
    <source>
        <dbReference type="ARBA" id="ARBA00008697"/>
    </source>
</evidence>
<comment type="function">
    <text evidence="9">Part of the ABC transporter complex hrt involved in hemin import. Responsible for the translocation of the substrate across the membrane.</text>
</comment>
<keyword evidence="8 11" id="KW-0472">Membrane</keyword>
<keyword evidence="6 11" id="KW-0812">Transmembrane</keyword>
<evidence type="ECO:0000256" key="11">
    <source>
        <dbReference type="SAM" id="Phobius"/>
    </source>
</evidence>
<dbReference type="EMBL" id="JAFBED010000001">
    <property type="protein sequence ID" value="MBM7618233.1"/>
    <property type="molecule type" value="Genomic_DNA"/>
</dbReference>
<dbReference type="Proteomes" id="UP000737402">
    <property type="component" value="Unassembled WGS sequence"/>
</dbReference>
<feature type="transmembrane region" description="Helical" evidence="11">
    <location>
        <begin position="332"/>
        <end position="358"/>
    </location>
</feature>
<keyword evidence="5" id="KW-1003">Cell membrane</keyword>
<evidence type="ECO:0000259" key="12">
    <source>
        <dbReference type="Pfam" id="PF02687"/>
    </source>
</evidence>
<feature type="transmembrane region" description="Helical" evidence="11">
    <location>
        <begin position="382"/>
        <end position="407"/>
    </location>
</feature>
<evidence type="ECO:0000256" key="7">
    <source>
        <dbReference type="ARBA" id="ARBA00022989"/>
    </source>
</evidence>
<evidence type="ECO:0000256" key="10">
    <source>
        <dbReference type="SAM" id="MobiDB-lite"/>
    </source>
</evidence>
<proteinExistence type="inferred from homology"/>
<feature type="compositionally biased region" description="Acidic residues" evidence="10">
    <location>
        <begin position="220"/>
        <end position="234"/>
    </location>
</feature>
<dbReference type="InterPro" id="IPR025857">
    <property type="entry name" value="MacB_PCD"/>
</dbReference>
<evidence type="ECO:0000256" key="9">
    <source>
        <dbReference type="ARBA" id="ARBA00024973"/>
    </source>
</evidence>
<comment type="subunit">
    <text evidence="3">The complex is composed of two ATP-binding proteins (HrtA), two transmembrane proteins (HrtB) and a solute-binding protein.</text>
</comment>
<dbReference type="PANTHER" id="PTHR43738:SF2">
    <property type="entry name" value="ABC TRANSPORTER PERMEASE"/>
    <property type="match status" value="1"/>
</dbReference>
<evidence type="ECO:0000256" key="6">
    <source>
        <dbReference type="ARBA" id="ARBA00022692"/>
    </source>
</evidence>
<dbReference type="PANTHER" id="PTHR43738">
    <property type="entry name" value="ABC TRANSPORTER, MEMBRANE PROTEIN"/>
    <property type="match status" value="1"/>
</dbReference>
<sequence>MNILQYTLLSIKGRKLNAAFTVVALTLAVTLTFLVIMLSSGIEQGIKKQSATYDLIVGAEGSPTQLVLNSVMYLDAPIGNIPYHIYEDMKEDDRILRAVPLALGDSYYGLPIVGTTQDFFLPYREGLAERFHLADGAWFEEPGDVVLGSFVAKEANLSVGDTFTGNHGLGENGDQHGGFTYKVVGTLEPTGTADDKGIFTPIESVWLVHEEEHEEHEDAASDNEEEQHDEEHEEDELEITALMLKPQQIGHIPSLKEEMDSIHEVQAIFPVRTFRQLLETFDYGKNLAYLLTGVSIVLAGLFIVFAIISSIHQRKQETSILRSLGVNRNKILANLLLETFILSGAGTILGIVFAYLIFAGLKMISLSQFGLKLGDVGLPVEYALYAGLVFVGATSIALLPILPSYLLNRKREF</sequence>
<accession>A0ABS2NUN0</accession>
<feature type="region of interest" description="Disordered" evidence="10">
    <location>
        <begin position="211"/>
        <end position="234"/>
    </location>
</feature>
<feature type="domain" description="MacB-like periplasmic core" evidence="13">
    <location>
        <begin position="19"/>
        <end position="205"/>
    </location>
</feature>
<evidence type="ECO:0000313" key="14">
    <source>
        <dbReference type="EMBL" id="MBM7618233.1"/>
    </source>
</evidence>
<evidence type="ECO:0000256" key="1">
    <source>
        <dbReference type="ARBA" id="ARBA00004651"/>
    </source>
</evidence>
<feature type="transmembrane region" description="Helical" evidence="11">
    <location>
        <begin position="287"/>
        <end position="311"/>
    </location>
</feature>
<keyword evidence="7 11" id="KW-1133">Transmembrane helix</keyword>
<evidence type="ECO:0000256" key="5">
    <source>
        <dbReference type="ARBA" id="ARBA00022475"/>
    </source>
</evidence>
<evidence type="ECO:0000259" key="13">
    <source>
        <dbReference type="Pfam" id="PF12704"/>
    </source>
</evidence>
<dbReference type="InterPro" id="IPR051125">
    <property type="entry name" value="ABC-4/HrtB_transporter"/>
</dbReference>
<dbReference type="RefSeq" id="WP_204412405.1">
    <property type="nucleotide sequence ID" value="NZ_JAFBED010000001.1"/>
</dbReference>
<comment type="caution">
    <text evidence="14">The sequence shown here is derived from an EMBL/GenBank/DDBJ whole genome shotgun (WGS) entry which is preliminary data.</text>
</comment>
<name>A0ABS2NUN0_9BACI</name>
<keyword evidence="15" id="KW-1185">Reference proteome</keyword>
<comment type="subcellular location">
    <subcellularLocation>
        <location evidence="1">Cell membrane</location>
        <topology evidence="1">Multi-pass membrane protein</topology>
    </subcellularLocation>
</comment>
<evidence type="ECO:0000256" key="3">
    <source>
        <dbReference type="ARBA" id="ARBA00011131"/>
    </source>
</evidence>
<evidence type="ECO:0000256" key="8">
    <source>
        <dbReference type="ARBA" id="ARBA00023136"/>
    </source>
</evidence>
<organism evidence="14 15">
    <name type="scientific">Sutcliffiella tianshenii</name>
    <dbReference type="NCBI Taxonomy" id="1463404"/>
    <lineage>
        <taxon>Bacteria</taxon>
        <taxon>Bacillati</taxon>
        <taxon>Bacillota</taxon>
        <taxon>Bacilli</taxon>
        <taxon>Bacillales</taxon>
        <taxon>Bacillaceae</taxon>
        <taxon>Sutcliffiella</taxon>
    </lineage>
</organism>
<dbReference type="Pfam" id="PF12704">
    <property type="entry name" value="MacB_PCD"/>
    <property type="match status" value="1"/>
</dbReference>
<gene>
    <name evidence="14" type="ORF">JOC95_000075</name>
</gene>
<feature type="domain" description="ABC3 transporter permease C-terminal" evidence="12">
    <location>
        <begin position="291"/>
        <end position="405"/>
    </location>
</feature>
<protein>
    <recommendedName>
        <fullName evidence="4">Putative hemin transport system permease protein HrtB</fullName>
    </recommendedName>
</protein>